<sequence>MHLLIVEDEERLAKALKKGLELKGYAVDWLADSEKALNRILLYRNEYDLVLLDLMLPGMDGAQITERVRKENVTTPIIVLTARNETEHKVDLLNKGADDYIVKPFSFEELLSRINAVLRRPAEQKPVVLKVGPLEMDMATRVVRKEKEEIPLTLKEFALLECFMRQPNEVLSREKLFDHVWNFNSLSWSNVLDVHMKNLRKKLGHDDIPIFETVRGVGYRLVGEVRE</sequence>
<dbReference type="PANTHER" id="PTHR48111:SF1">
    <property type="entry name" value="TWO-COMPONENT RESPONSE REGULATOR ORR33"/>
    <property type="match status" value="1"/>
</dbReference>
<evidence type="ECO:0000256" key="4">
    <source>
        <dbReference type="ARBA" id="ARBA00023125"/>
    </source>
</evidence>
<keyword evidence="1 6" id="KW-0597">Phosphoprotein</keyword>
<evidence type="ECO:0000313" key="11">
    <source>
        <dbReference type="Proteomes" id="UP000034740"/>
    </source>
</evidence>
<proteinExistence type="predicted"/>
<evidence type="ECO:0000256" key="7">
    <source>
        <dbReference type="PROSITE-ProRule" id="PRU01091"/>
    </source>
</evidence>
<dbReference type="InterPro" id="IPR001789">
    <property type="entry name" value="Sig_transdc_resp-reg_receiver"/>
</dbReference>
<dbReference type="GO" id="GO:0000156">
    <property type="term" value="F:phosphorelay response regulator activity"/>
    <property type="evidence" value="ECO:0007669"/>
    <property type="project" value="TreeGrafter"/>
</dbReference>
<keyword evidence="5" id="KW-0804">Transcription</keyword>
<dbReference type="InterPro" id="IPR036388">
    <property type="entry name" value="WH-like_DNA-bd_sf"/>
</dbReference>
<evidence type="ECO:0000259" key="9">
    <source>
        <dbReference type="PROSITE" id="PS51755"/>
    </source>
</evidence>
<evidence type="ECO:0000256" key="2">
    <source>
        <dbReference type="ARBA" id="ARBA00023012"/>
    </source>
</evidence>
<dbReference type="PROSITE" id="PS51755">
    <property type="entry name" value="OMPR_PHOB"/>
    <property type="match status" value="1"/>
</dbReference>
<organism evidence="10 11">
    <name type="scientific">Candidatus Adlerbacteria bacterium GW2011_GWA1_54_10</name>
    <dbReference type="NCBI Taxonomy" id="1618605"/>
    <lineage>
        <taxon>Bacteria</taxon>
        <taxon>Candidatus Adleribacteriota</taxon>
    </lineage>
</organism>
<gene>
    <name evidence="10" type="ORF">UY83_C0007G0027</name>
</gene>
<evidence type="ECO:0000259" key="8">
    <source>
        <dbReference type="PROSITE" id="PS50110"/>
    </source>
</evidence>
<dbReference type="Pfam" id="PF00486">
    <property type="entry name" value="Trans_reg_C"/>
    <property type="match status" value="1"/>
</dbReference>
<keyword evidence="4 7" id="KW-0238">DNA-binding</keyword>
<feature type="domain" description="Response regulatory" evidence="8">
    <location>
        <begin position="2"/>
        <end position="118"/>
    </location>
</feature>
<dbReference type="Gene3D" id="3.40.50.2300">
    <property type="match status" value="1"/>
</dbReference>
<dbReference type="EMBL" id="LCRO01000007">
    <property type="protein sequence ID" value="KKW35503.1"/>
    <property type="molecule type" value="Genomic_DNA"/>
</dbReference>
<comment type="caution">
    <text evidence="10">The sequence shown here is derived from an EMBL/GenBank/DDBJ whole genome shotgun (WGS) entry which is preliminary data.</text>
</comment>
<dbReference type="InterPro" id="IPR011006">
    <property type="entry name" value="CheY-like_superfamily"/>
</dbReference>
<dbReference type="FunFam" id="3.40.50.2300:FF:000002">
    <property type="entry name" value="DNA-binding response regulator PhoP"/>
    <property type="match status" value="1"/>
</dbReference>
<evidence type="ECO:0000313" key="10">
    <source>
        <dbReference type="EMBL" id="KKW35503.1"/>
    </source>
</evidence>
<dbReference type="InterPro" id="IPR001867">
    <property type="entry name" value="OmpR/PhoB-type_DNA-bd"/>
</dbReference>
<evidence type="ECO:0000256" key="5">
    <source>
        <dbReference type="ARBA" id="ARBA00023163"/>
    </source>
</evidence>
<dbReference type="AlphaFoldDB" id="A0A0G1XWC1"/>
<feature type="modified residue" description="4-aspartylphosphate" evidence="6">
    <location>
        <position position="53"/>
    </location>
</feature>
<keyword evidence="3" id="KW-0805">Transcription regulation</keyword>
<name>A0A0G1XWC1_9BACT</name>
<protein>
    <submittedName>
        <fullName evidence="10">Two component transcriptional regulator, winged helix family</fullName>
    </submittedName>
</protein>
<dbReference type="Pfam" id="PF00072">
    <property type="entry name" value="Response_reg"/>
    <property type="match status" value="1"/>
</dbReference>
<evidence type="ECO:0000256" key="1">
    <source>
        <dbReference type="ARBA" id="ARBA00022553"/>
    </source>
</evidence>
<dbReference type="PROSITE" id="PS50110">
    <property type="entry name" value="RESPONSE_REGULATORY"/>
    <property type="match status" value="1"/>
</dbReference>
<evidence type="ECO:0000256" key="6">
    <source>
        <dbReference type="PROSITE-ProRule" id="PRU00169"/>
    </source>
</evidence>
<dbReference type="GO" id="GO:0000976">
    <property type="term" value="F:transcription cis-regulatory region binding"/>
    <property type="evidence" value="ECO:0007669"/>
    <property type="project" value="TreeGrafter"/>
</dbReference>
<dbReference type="SUPFAM" id="SSF52172">
    <property type="entry name" value="CheY-like"/>
    <property type="match status" value="1"/>
</dbReference>
<dbReference type="Gene3D" id="6.10.250.690">
    <property type="match status" value="1"/>
</dbReference>
<feature type="DNA-binding region" description="OmpR/PhoB-type" evidence="7">
    <location>
        <begin position="126"/>
        <end position="223"/>
    </location>
</feature>
<dbReference type="Gene3D" id="1.10.10.10">
    <property type="entry name" value="Winged helix-like DNA-binding domain superfamily/Winged helix DNA-binding domain"/>
    <property type="match status" value="1"/>
</dbReference>
<dbReference type="SMART" id="SM00448">
    <property type="entry name" value="REC"/>
    <property type="match status" value="1"/>
</dbReference>
<dbReference type="GO" id="GO:0032993">
    <property type="term" value="C:protein-DNA complex"/>
    <property type="evidence" value="ECO:0007669"/>
    <property type="project" value="TreeGrafter"/>
</dbReference>
<dbReference type="InterPro" id="IPR039420">
    <property type="entry name" value="WalR-like"/>
</dbReference>
<dbReference type="GO" id="GO:0005829">
    <property type="term" value="C:cytosol"/>
    <property type="evidence" value="ECO:0007669"/>
    <property type="project" value="TreeGrafter"/>
</dbReference>
<dbReference type="PANTHER" id="PTHR48111">
    <property type="entry name" value="REGULATOR OF RPOS"/>
    <property type="match status" value="1"/>
</dbReference>
<evidence type="ECO:0000256" key="3">
    <source>
        <dbReference type="ARBA" id="ARBA00023015"/>
    </source>
</evidence>
<dbReference type="Proteomes" id="UP000034740">
    <property type="component" value="Unassembled WGS sequence"/>
</dbReference>
<dbReference type="FunFam" id="1.10.10.10:FF:000005">
    <property type="entry name" value="Two-component system response regulator"/>
    <property type="match status" value="1"/>
</dbReference>
<reference evidence="10 11" key="1">
    <citation type="journal article" date="2015" name="Nature">
        <title>rRNA introns, odd ribosomes, and small enigmatic genomes across a large radiation of phyla.</title>
        <authorList>
            <person name="Brown C.T."/>
            <person name="Hug L.A."/>
            <person name="Thomas B.C."/>
            <person name="Sharon I."/>
            <person name="Castelle C.J."/>
            <person name="Singh A."/>
            <person name="Wilkins M.J."/>
            <person name="Williams K.H."/>
            <person name="Banfield J.F."/>
        </authorList>
    </citation>
    <scope>NUCLEOTIDE SEQUENCE [LARGE SCALE GENOMIC DNA]</scope>
</reference>
<feature type="domain" description="OmpR/PhoB-type" evidence="9">
    <location>
        <begin position="126"/>
        <end position="223"/>
    </location>
</feature>
<accession>A0A0G1XWC1</accession>
<dbReference type="CDD" id="cd00383">
    <property type="entry name" value="trans_reg_C"/>
    <property type="match status" value="1"/>
</dbReference>
<dbReference type="GO" id="GO:0006355">
    <property type="term" value="P:regulation of DNA-templated transcription"/>
    <property type="evidence" value="ECO:0007669"/>
    <property type="project" value="InterPro"/>
</dbReference>
<dbReference type="SMART" id="SM00862">
    <property type="entry name" value="Trans_reg_C"/>
    <property type="match status" value="1"/>
</dbReference>
<keyword evidence="2" id="KW-0902">Two-component regulatory system</keyword>